<dbReference type="InterPro" id="IPR012132">
    <property type="entry name" value="GMC_OxRdtase"/>
</dbReference>
<keyword evidence="10" id="KW-1185">Reference proteome</keyword>
<keyword evidence="4 5" id="KW-0274">FAD</keyword>
<organism evidence="9 10">
    <name type="scientific">Noviherbaspirillum sedimenti</name>
    <dbReference type="NCBI Taxonomy" id="2320865"/>
    <lineage>
        <taxon>Bacteria</taxon>
        <taxon>Pseudomonadati</taxon>
        <taxon>Pseudomonadota</taxon>
        <taxon>Betaproteobacteria</taxon>
        <taxon>Burkholderiales</taxon>
        <taxon>Oxalobacteraceae</taxon>
        <taxon>Noviherbaspirillum</taxon>
    </lineage>
</organism>
<dbReference type="EMBL" id="QYUQ01000002">
    <property type="protein sequence ID" value="RJG03647.1"/>
    <property type="molecule type" value="Genomic_DNA"/>
</dbReference>
<dbReference type="Pfam" id="PF05199">
    <property type="entry name" value="GMC_oxred_C"/>
    <property type="match status" value="1"/>
</dbReference>
<dbReference type="GO" id="GO:0050660">
    <property type="term" value="F:flavin adenine dinucleotide binding"/>
    <property type="evidence" value="ECO:0007669"/>
    <property type="project" value="InterPro"/>
</dbReference>
<comment type="cofactor">
    <cofactor evidence="1 5">
        <name>FAD</name>
        <dbReference type="ChEBI" id="CHEBI:57692"/>
    </cofactor>
</comment>
<reference evidence="10" key="1">
    <citation type="submission" date="2018-09" db="EMBL/GenBank/DDBJ databases">
        <authorList>
            <person name="Zhu H."/>
        </authorList>
    </citation>
    <scope>NUCLEOTIDE SEQUENCE [LARGE SCALE GENOMIC DNA]</scope>
    <source>
        <strain evidence="10">K1S02-23</strain>
    </source>
</reference>
<dbReference type="RefSeq" id="WP_119787136.1">
    <property type="nucleotide sequence ID" value="NZ_QYUQ01000002.1"/>
</dbReference>
<dbReference type="InterPro" id="IPR000172">
    <property type="entry name" value="GMC_OxRdtase_N"/>
</dbReference>
<dbReference type="PROSITE" id="PS00623">
    <property type="entry name" value="GMC_OXRED_1"/>
    <property type="match status" value="1"/>
</dbReference>
<protein>
    <submittedName>
        <fullName evidence="9">Choline dehydrogenase</fullName>
    </submittedName>
</protein>
<dbReference type="SUPFAM" id="SSF51905">
    <property type="entry name" value="FAD/NAD(P)-binding domain"/>
    <property type="match status" value="1"/>
</dbReference>
<evidence type="ECO:0000256" key="3">
    <source>
        <dbReference type="ARBA" id="ARBA00022630"/>
    </source>
</evidence>
<dbReference type="OrthoDB" id="9785276at2"/>
<dbReference type="Gene3D" id="3.50.50.60">
    <property type="entry name" value="FAD/NAD(P)-binding domain"/>
    <property type="match status" value="1"/>
</dbReference>
<evidence type="ECO:0000259" key="7">
    <source>
        <dbReference type="PROSITE" id="PS00623"/>
    </source>
</evidence>
<dbReference type="SUPFAM" id="SSF54373">
    <property type="entry name" value="FAD-linked reductases, C-terminal domain"/>
    <property type="match status" value="1"/>
</dbReference>
<dbReference type="InterPro" id="IPR007867">
    <property type="entry name" value="GMC_OxRtase_C"/>
</dbReference>
<evidence type="ECO:0000313" key="9">
    <source>
        <dbReference type="EMBL" id="RJG03647.1"/>
    </source>
</evidence>
<evidence type="ECO:0000259" key="8">
    <source>
        <dbReference type="PROSITE" id="PS00624"/>
    </source>
</evidence>
<evidence type="ECO:0000256" key="1">
    <source>
        <dbReference type="ARBA" id="ARBA00001974"/>
    </source>
</evidence>
<dbReference type="GO" id="GO:0016614">
    <property type="term" value="F:oxidoreductase activity, acting on CH-OH group of donors"/>
    <property type="evidence" value="ECO:0007669"/>
    <property type="project" value="InterPro"/>
</dbReference>
<comment type="similarity">
    <text evidence="2 6">Belongs to the GMC oxidoreductase family.</text>
</comment>
<name>A0A3A3G575_9BURK</name>
<evidence type="ECO:0000256" key="6">
    <source>
        <dbReference type="RuleBase" id="RU003968"/>
    </source>
</evidence>
<evidence type="ECO:0000256" key="5">
    <source>
        <dbReference type="PIRSR" id="PIRSR000137-2"/>
    </source>
</evidence>
<dbReference type="Pfam" id="PF00732">
    <property type="entry name" value="GMC_oxred_N"/>
    <property type="match status" value="1"/>
</dbReference>
<dbReference type="PROSITE" id="PS00624">
    <property type="entry name" value="GMC_OXRED_2"/>
    <property type="match status" value="1"/>
</dbReference>
<dbReference type="PANTHER" id="PTHR11552">
    <property type="entry name" value="GLUCOSE-METHANOL-CHOLINE GMC OXIDOREDUCTASE"/>
    <property type="match status" value="1"/>
</dbReference>
<dbReference type="Proteomes" id="UP000266327">
    <property type="component" value="Unassembled WGS sequence"/>
</dbReference>
<proteinExistence type="inferred from homology"/>
<comment type="caution">
    <text evidence="9">The sequence shown here is derived from an EMBL/GenBank/DDBJ whole genome shotgun (WGS) entry which is preliminary data.</text>
</comment>
<evidence type="ECO:0000256" key="2">
    <source>
        <dbReference type="ARBA" id="ARBA00010790"/>
    </source>
</evidence>
<feature type="binding site" evidence="5">
    <location>
        <position position="217"/>
    </location>
    <ligand>
        <name>FAD</name>
        <dbReference type="ChEBI" id="CHEBI:57692"/>
    </ligand>
</feature>
<evidence type="ECO:0000256" key="4">
    <source>
        <dbReference type="ARBA" id="ARBA00022827"/>
    </source>
</evidence>
<evidence type="ECO:0000313" key="10">
    <source>
        <dbReference type="Proteomes" id="UP000266327"/>
    </source>
</evidence>
<gene>
    <name evidence="9" type="ORF">D3878_20320</name>
</gene>
<feature type="domain" description="Glucose-methanol-choline oxidoreductase N-terminal" evidence="7">
    <location>
        <begin position="81"/>
        <end position="104"/>
    </location>
</feature>
<sequence>MSNFDYIIVGGGTAGCILANRLSASGKHRVLMLEAGGEAKSMWINIPAGFTKLLVNPRYNWRFQTEPEANTQGRVIAVPRGKGLGGSTLINGMIYARGQPEDYDCWEKSGAQGWGFKDVEPYFKKLENYSPGNDRRGRQGPMYLEQVRERFPVSDAFLQAAHEDGHPYNEDYNAGRQDGFGYYQVNQNKGRRWSVVDAYLNPARNRKNLTIETHAHVLRLDLKGRRCVGVTYRKGGAEFSVKANIEVIMAAGAIQTPQILELSGIGNPALLQSLGIAVTHALPGVGENYIDHFATRMNWRVKDTLTLNELSRGWRLMRAVAEYYARKRGILTLGTGLVHGFVKTDPALATPDAQYFFVHASYANAAERKLDRHPGMTIGVAQLRPESVGSIHIRSADPLAGPSIRPNFLAAEVDRQCIVRSMQIARRIVERPAMMPYVESETSPGAAVQRDEDWLAFARANGQTIYHPIGTCRMGKDDAAVVDLRLRLQGLTGLRVADASVMPKMVSGNTQAAVMMVAEKAADLILEDGRAR</sequence>
<dbReference type="PANTHER" id="PTHR11552:SF147">
    <property type="entry name" value="CHOLINE DEHYDROGENASE, MITOCHONDRIAL"/>
    <property type="match status" value="1"/>
</dbReference>
<feature type="domain" description="Glucose-methanol-choline oxidoreductase N-terminal" evidence="8">
    <location>
        <begin position="252"/>
        <end position="266"/>
    </location>
</feature>
<keyword evidence="3 6" id="KW-0285">Flavoprotein</keyword>
<dbReference type="InterPro" id="IPR036188">
    <property type="entry name" value="FAD/NAD-bd_sf"/>
</dbReference>
<dbReference type="Gene3D" id="3.30.560.10">
    <property type="entry name" value="Glucose Oxidase, domain 3"/>
    <property type="match status" value="1"/>
</dbReference>
<dbReference type="AlphaFoldDB" id="A0A3A3G575"/>
<dbReference type="PIRSF" id="PIRSF000137">
    <property type="entry name" value="Alcohol_oxidase"/>
    <property type="match status" value="1"/>
</dbReference>
<accession>A0A3A3G575</accession>